<feature type="domain" description="Protein kinase" evidence="13">
    <location>
        <begin position="1"/>
        <end position="260"/>
    </location>
</feature>
<reference evidence="15" key="1">
    <citation type="journal article" date="2014" name="Nat. Genet.">
        <title>A reference genome for common bean and genome-wide analysis of dual domestications.</title>
        <authorList>
            <person name="Schmutz J."/>
            <person name="McClean P.E."/>
            <person name="Mamidi S."/>
            <person name="Wu G.A."/>
            <person name="Cannon S.B."/>
            <person name="Grimwood J."/>
            <person name="Jenkins J."/>
            <person name="Shu S."/>
            <person name="Song Q."/>
            <person name="Chavarro C."/>
            <person name="Torres-Torres M."/>
            <person name="Geffroy V."/>
            <person name="Moghaddam S.M."/>
            <person name="Gao D."/>
            <person name="Abernathy B."/>
            <person name="Barry K."/>
            <person name="Blair M."/>
            <person name="Brick M.A."/>
            <person name="Chovatia M."/>
            <person name="Gepts P."/>
            <person name="Goodstein D.M."/>
            <person name="Gonzales M."/>
            <person name="Hellsten U."/>
            <person name="Hyten D.L."/>
            <person name="Jia G."/>
            <person name="Kelly J.D."/>
            <person name="Kudrna D."/>
            <person name="Lee R."/>
            <person name="Richard M.M."/>
            <person name="Miklas P.N."/>
            <person name="Osorno J.M."/>
            <person name="Rodrigues J."/>
            <person name="Thareau V."/>
            <person name="Urrea C.A."/>
            <person name="Wang M."/>
            <person name="Yu Y."/>
            <person name="Zhang M."/>
            <person name="Wing R.A."/>
            <person name="Cregan P.B."/>
            <person name="Rokhsar D.S."/>
            <person name="Jackson S.A."/>
        </authorList>
    </citation>
    <scope>NUCLEOTIDE SEQUENCE [LARGE SCALE GENOMIC DNA]</scope>
    <source>
        <strain evidence="15">cv. G19833</strain>
    </source>
</reference>
<dbReference type="GO" id="GO:0005524">
    <property type="term" value="F:ATP binding"/>
    <property type="evidence" value="ECO:0007669"/>
    <property type="project" value="UniProtKB-KW"/>
</dbReference>
<dbReference type="GO" id="GO:0007165">
    <property type="term" value="P:signal transduction"/>
    <property type="evidence" value="ECO:0007669"/>
    <property type="project" value="InterPro"/>
</dbReference>
<evidence type="ECO:0000256" key="5">
    <source>
        <dbReference type="ARBA" id="ARBA00022679"/>
    </source>
</evidence>
<name>V7CKU6_PHAVU</name>
<evidence type="ECO:0000256" key="3">
    <source>
        <dbReference type="ARBA" id="ARBA00012513"/>
    </source>
</evidence>
<dbReference type="CDD" id="cd14003">
    <property type="entry name" value="STKc_AMPK-like"/>
    <property type="match status" value="1"/>
</dbReference>
<dbReference type="InterPro" id="IPR000719">
    <property type="entry name" value="Prot_kinase_dom"/>
</dbReference>
<dbReference type="GO" id="GO:0106310">
    <property type="term" value="F:protein serine kinase activity"/>
    <property type="evidence" value="ECO:0007669"/>
    <property type="project" value="RHEA"/>
</dbReference>
<dbReference type="EMBL" id="CM002289">
    <property type="protein sequence ID" value="ESW30739.1"/>
    <property type="molecule type" value="Genomic_DNA"/>
</dbReference>
<dbReference type="GO" id="GO:0004674">
    <property type="term" value="F:protein serine/threonine kinase activity"/>
    <property type="evidence" value="ECO:0007669"/>
    <property type="project" value="UniProtKB-KW"/>
</dbReference>
<keyword evidence="15" id="KW-1185">Reference proteome</keyword>
<comment type="function">
    <text evidence="12">CIPK serine-threonine protein kinases interact with CBL proteins. Binding of a CBL protein to the regulatory NAF domain of CIPK protein lead to the activation of the kinase in a calcium-dependent manner.</text>
</comment>
<dbReference type="PROSITE" id="PS50011">
    <property type="entry name" value="PROTEIN_KINASE_DOM"/>
    <property type="match status" value="1"/>
</dbReference>
<proteinExistence type="inferred from homology"/>
<dbReference type="InterPro" id="IPR004041">
    <property type="entry name" value="NAF_dom"/>
</dbReference>
<dbReference type="AlphaFoldDB" id="V7CKU6"/>
<dbReference type="OrthoDB" id="68483at2759"/>
<keyword evidence="5" id="KW-0808">Transferase</keyword>
<dbReference type="FunFam" id="3.30.310.80:FF:000005">
    <property type="entry name" value="Non-specific serine/threonine protein kinase"/>
    <property type="match status" value="1"/>
</dbReference>
<evidence type="ECO:0000259" key="13">
    <source>
        <dbReference type="PROSITE" id="PS50011"/>
    </source>
</evidence>
<keyword evidence="8" id="KW-0067">ATP-binding</keyword>
<evidence type="ECO:0000256" key="2">
    <source>
        <dbReference type="ARBA" id="ARBA00006234"/>
    </source>
</evidence>
<evidence type="ECO:0000256" key="10">
    <source>
        <dbReference type="ARBA" id="ARBA00047899"/>
    </source>
</evidence>
<dbReference type="Gramene" id="ESW30739">
    <property type="protein sequence ID" value="ESW30739"/>
    <property type="gene ID" value="PHAVU_002G178400g"/>
</dbReference>
<keyword evidence="7" id="KW-0418">Kinase</keyword>
<evidence type="ECO:0000256" key="8">
    <source>
        <dbReference type="ARBA" id="ARBA00022840"/>
    </source>
</evidence>
<evidence type="ECO:0000256" key="7">
    <source>
        <dbReference type="ARBA" id="ARBA00022777"/>
    </source>
</evidence>
<protein>
    <recommendedName>
        <fullName evidence="3">non-specific serine/threonine protein kinase</fullName>
        <ecNumber evidence="3">2.7.11.1</ecNumber>
    </recommendedName>
</protein>
<accession>V7CKU6</accession>
<sequence>MGKVLGRGNCSLVRLARNIVTGDKVAIKIFDKEQLLKKKRIKRLIKKKIKQEISIQSMVKHPNVVPIIEVMATKKNIYIVMEHLAQGELFDKISKRTLMGMSELQAKNYFHQLIRALDYCHSKGVFHRDIKPENLLVGDDGVLKLSDFGLSELFPADGNKLFCVPYGTPQYTAPEVTRSYGYEGPKADIWASGITLFFMVCGHLPFTSDNQHDLHKKICAANYTIPYFFSNDLKRLIRRMLDANPATRITIDEIFQDEWFMRNYQPLTFPRENFSFDNVSASFSGIADSRILPVEGEELESSAAPQAMNAFEMFSTCLGFNLIGNLFSEVHVKWEIRFISKSPVLDIIGEIEYKTSRLGFDVKRRNFQMSITHKEELARRKGHLSIVIKIYEMVPSIYMVEVRNASGDNLQFHEFCKQVFAELQNILWKNSIMSTEEESP</sequence>
<dbReference type="Pfam" id="PF00069">
    <property type="entry name" value="Pkinase"/>
    <property type="match status" value="1"/>
</dbReference>
<dbReference type="Gene3D" id="3.30.310.80">
    <property type="entry name" value="Kinase associated domain 1, KA1"/>
    <property type="match status" value="1"/>
</dbReference>
<dbReference type="EC" id="2.7.11.1" evidence="3"/>
<comment type="similarity">
    <text evidence="2">Belongs to the protein kinase superfamily. CAMK Ser/Thr protein kinase family. SNF1 subfamily.</text>
</comment>
<dbReference type="CDD" id="cd12195">
    <property type="entry name" value="CIPK_C"/>
    <property type="match status" value="1"/>
</dbReference>
<dbReference type="FunFam" id="1.10.510.10:FF:000571">
    <property type="entry name" value="Maternal embryonic leucine zipper kinase"/>
    <property type="match status" value="1"/>
</dbReference>
<comment type="cofactor">
    <cofactor evidence="1">
        <name>Mn(2+)</name>
        <dbReference type="ChEBI" id="CHEBI:29035"/>
    </cofactor>
</comment>
<dbReference type="PANTHER" id="PTHR43895:SF123">
    <property type="entry name" value="NON-SPECIFIC SERINE_THREONINE PROTEIN KINASE"/>
    <property type="match status" value="1"/>
</dbReference>
<keyword evidence="9" id="KW-0464">Manganese</keyword>
<evidence type="ECO:0000256" key="6">
    <source>
        <dbReference type="ARBA" id="ARBA00022741"/>
    </source>
</evidence>
<dbReference type="Pfam" id="PF03822">
    <property type="entry name" value="NAF"/>
    <property type="match status" value="1"/>
</dbReference>
<evidence type="ECO:0000256" key="12">
    <source>
        <dbReference type="ARBA" id="ARBA00058225"/>
    </source>
</evidence>
<dbReference type="InterPro" id="IPR008271">
    <property type="entry name" value="Ser/Thr_kinase_AS"/>
</dbReference>
<dbReference type="Gene3D" id="1.10.510.10">
    <property type="entry name" value="Transferase(Phosphotransferase) domain 1"/>
    <property type="match status" value="1"/>
</dbReference>
<dbReference type="SMR" id="V7CKU6"/>
<evidence type="ECO:0000256" key="9">
    <source>
        <dbReference type="ARBA" id="ARBA00023211"/>
    </source>
</evidence>
<dbReference type="Proteomes" id="UP000000226">
    <property type="component" value="Chromosome 2"/>
</dbReference>
<dbReference type="PROSITE" id="PS00108">
    <property type="entry name" value="PROTEIN_KINASE_ST"/>
    <property type="match status" value="1"/>
</dbReference>
<comment type="catalytic activity">
    <reaction evidence="11">
        <text>L-seryl-[protein] + ATP = O-phospho-L-seryl-[protein] + ADP + H(+)</text>
        <dbReference type="Rhea" id="RHEA:17989"/>
        <dbReference type="Rhea" id="RHEA-COMP:9863"/>
        <dbReference type="Rhea" id="RHEA-COMP:11604"/>
        <dbReference type="ChEBI" id="CHEBI:15378"/>
        <dbReference type="ChEBI" id="CHEBI:29999"/>
        <dbReference type="ChEBI" id="CHEBI:30616"/>
        <dbReference type="ChEBI" id="CHEBI:83421"/>
        <dbReference type="ChEBI" id="CHEBI:456216"/>
        <dbReference type="EC" id="2.7.11.1"/>
    </reaction>
</comment>
<dbReference type="SUPFAM" id="SSF56112">
    <property type="entry name" value="Protein kinase-like (PK-like)"/>
    <property type="match status" value="1"/>
</dbReference>
<organism evidence="14 15">
    <name type="scientific">Phaseolus vulgaris</name>
    <name type="common">Kidney bean</name>
    <name type="synonym">French bean</name>
    <dbReference type="NCBI Taxonomy" id="3885"/>
    <lineage>
        <taxon>Eukaryota</taxon>
        <taxon>Viridiplantae</taxon>
        <taxon>Streptophyta</taxon>
        <taxon>Embryophyta</taxon>
        <taxon>Tracheophyta</taxon>
        <taxon>Spermatophyta</taxon>
        <taxon>Magnoliopsida</taxon>
        <taxon>eudicotyledons</taxon>
        <taxon>Gunneridae</taxon>
        <taxon>Pentapetalae</taxon>
        <taxon>rosids</taxon>
        <taxon>fabids</taxon>
        <taxon>Fabales</taxon>
        <taxon>Fabaceae</taxon>
        <taxon>Papilionoideae</taxon>
        <taxon>50 kb inversion clade</taxon>
        <taxon>NPAAA clade</taxon>
        <taxon>indigoferoid/millettioid clade</taxon>
        <taxon>Phaseoleae</taxon>
        <taxon>Phaseolus</taxon>
    </lineage>
</organism>
<comment type="catalytic activity">
    <reaction evidence="10">
        <text>L-threonyl-[protein] + ATP = O-phospho-L-threonyl-[protein] + ADP + H(+)</text>
        <dbReference type="Rhea" id="RHEA:46608"/>
        <dbReference type="Rhea" id="RHEA-COMP:11060"/>
        <dbReference type="Rhea" id="RHEA-COMP:11605"/>
        <dbReference type="ChEBI" id="CHEBI:15378"/>
        <dbReference type="ChEBI" id="CHEBI:30013"/>
        <dbReference type="ChEBI" id="CHEBI:30616"/>
        <dbReference type="ChEBI" id="CHEBI:61977"/>
        <dbReference type="ChEBI" id="CHEBI:456216"/>
        <dbReference type="EC" id="2.7.11.1"/>
    </reaction>
</comment>
<keyword evidence="6" id="KW-0547">Nucleotide-binding</keyword>
<evidence type="ECO:0000313" key="15">
    <source>
        <dbReference type="Proteomes" id="UP000000226"/>
    </source>
</evidence>
<gene>
    <name evidence="14" type="ORF">PHAVU_002G178400g</name>
</gene>
<evidence type="ECO:0000256" key="4">
    <source>
        <dbReference type="ARBA" id="ARBA00022527"/>
    </source>
</evidence>
<evidence type="ECO:0000256" key="1">
    <source>
        <dbReference type="ARBA" id="ARBA00001936"/>
    </source>
</evidence>
<evidence type="ECO:0000256" key="11">
    <source>
        <dbReference type="ARBA" id="ARBA00048679"/>
    </source>
</evidence>
<dbReference type="PANTHER" id="PTHR43895">
    <property type="entry name" value="CALCIUM/CALMODULIN-DEPENDENT PROTEIN KINASE KINASE-RELATED"/>
    <property type="match status" value="1"/>
</dbReference>
<dbReference type="STRING" id="3885.V7CKU6"/>
<keyword evidence="4" id="KW-0723">Serine/threonine-protein kinase</keyword>
<dbReference type="eggNOG" id="KOG0583">
    <property type="taxonomic scope" value="Eukaryota"/>
</dbReference>
<dbReference type="InterPro" id="IPR011009">
    <property type="entry name" value="Kinase-like_dom_sf"/>
</dbReference>
<dbReference type="SMART" id="SM00220">
    <property type="entry name" value="S_TKc"/>
    <property type="match status" value="1"/>
</dbReference>
<evidence type="ECO:0000313" key="14">
    <source>
        <dbReference type="EMBL" id="ESW30739.1"/>
    </source>
</evidence>